<feature type="DNA-binding region" description="H-T-H motif" evidence="4">
    <location>
        <begin position="30"/>
        <end position="49"/>
    </location>
</feature>
<dbReference type="RefSeq" id="WP_090551868.1">
    <property type="nucleotide sequence ID" value="NZ_FNSR01000003.1"/>
</dbReference>
<keyword evidence="2 4" id="KW-0238">DNA-binding</keyword>
<dbReference type="OrthoDB" id="9809772at2"/>
<gene>
    <name evidence="6" type="ORF">SAMN05192542_101604</name>
</gene>
<dbReference type="PROSITE" id="PS50977">
    <property type="entry name" value="HTH_TETR_2"/>
    <property type="match status" value="1"/>
</dbReference>
<dbReference type="SUPFAM" id="SSF46689">
    <property type="entry name" value="Homeodomain-like"/>
    <property type="match status" value="1"/>
</dbReference>
<proteinExistence type="predicted"/>
<accession>A0A1H7G4N8</accession>
<dbReference type="PANTHER" id="PTHR47506:SF6">
    <property type="entry name" value="HTH-TYPE TRANSCRIPTIONAL REPRESSOR NEMR"/>
    <property type="match status" value="1"/>
</dbReference>
<dbReference type="EMBL" id="FOAJ01000001">
    <property type="protein sequence ID" value="SEK33109.1"/>
    <property type="molecule type" value="Genomic_DNA"/>
</dbReference>
<evidence type="ECO:0000256" key="1">
    <source>
        <dbReference type="ARBA" id="ARBA00023015"/>
    </source>
</evidence>
<evidence type="ECO:0000256" key="2">
    <source>
        <dbReference type="ARBA" id="ARBA00023125"/>
    </source>
</evidence>
<evidence type="ECO:0000256" key="4">
    <source>
        <dbReference type="PROSITE-ProRule" id="PRU00335"/>
    </source>
</evidence>
<keyword evidence="7" id="KW-1185">Reference proteome</keyword>
<evidence type="ECO:0000256" key="3">
    <source>
        <dbReference type="ARBA" id="ARBA00023163"/>
    </source>
</evidence>
<evidence type="ECO:0000313" key="7">
    <source>
        <dbReference type="Proteomes" id="UP000199120"/>
    </source>
</evidence>
<dbReference type="AlphaFoldDB" id="A0A1H7G4N8"/>
<dbReference type="Gene3D" id="1.10.357.10">
    <property type="entry name" value="Tetracycline Repressor, domain 2"/>
    <property type="match status" value="1"/>
</dbReference>
<dbReference type="InterPro" id="IPR001647">
    <property type="entry name" value="HTH_TetR"/>
</dbReference>
<dbReference type="STRING" id="416943.SAMN05445871_5639"/>
<reference evidence="7" key="1">
    <citation type="submission" date="2016-10" db="EMBL/GenBank/DDBJ databases">
        <authorList>
            <person name="Varghese N."/>
            <person name="Submissions S."/>
        </authorList>
    </citation>
    <scope>NUCLEOTIDE SEQUENCE [LARGE SCALE GENOMIC DNA]</scope>
    <source>
        <strain evidence="7">LMG 26416</strain>
    </source>
</reference>
<organism evidence="6 7">
    <name type="scientific">Paraburkholderia caballeronis</name>
    <dbReference type="NCBI Taxonomy" id="416943"/>
    <lineage>
        <taxon>Bacteria</taxon>
        <taxon>Pseudomonadati</taxon>
        <taxon>Pseudomonadota</taxon>
        <taxon>Betaproteobacteria</taxon>
        <taxon>Burkholderiales</taxon>
        <taxon>Burkholderiaceae</taxon>
        <taxon>Paraburkholderia</taxon>
    </lineage>
</organism>
<dbReference type="Pfam" id="PF16925">
    <property type="entry name" value="TetR_C_13"/>
    <property type="match status" value="1"/>
</dbReference>
<sequence length="196" mass="21851">MPRPPNPEVRARLLEAGRGVVHEQGFNGCGVQEITDAAKVPKGSFYNYFDSKESFAAEILEQYWQSLDERHGPLLRDGRVAPLARVRKFFHAVSQDHRANGFAMGCLIGNLSLELSTGSESARRMLLDVMRRWQRALADCLGDAQAHGELGDDVDVSELAAIVIEGYEGAVMRSKIERSNKALDRFEKAVLPRLLR</sequence>
<dbReference type="GO" id="GO:0003677">
    <property type="term" value="F:DNA binding"/>
    <property type="evidence" value="ECO:0007669"/>
    <property type="project" value="UniProtKB-UniRule"/>
</dbReference>
<name>A0A1H7G4N8_9BURK</name>
<protein>
    <submittedName>
        <fullName evidence="6">Transcriptional regulator, TetR family</fullName>
    </submittedName>
</protein>
<keyword evidence="3" id="KW-0804">Transcription</keyword>
<keyword evidence="1" id="KW-0805">Transcription regulation</keyword>
<dbReference type="Pfam" id="PF00440">
    <property type="entry name" value="TetR_N"/>
    <property type="match status" value="1"/>
</dbReference>
<dbReference type="PRINTS" id="PR00455">
    <property type="entry name" value="HTHTETR"/>
</dbReference>
<dbReference type="InterPro" id="IPR009057">
    <property type="entry name" value="Homeodomain-like_sf"/>
</dbReference>
<dbReference type="SUPFAM" id="SSF48498">
    <property type="entry name" value="Tetracyclin repressor-like, C-terminal domain"/>
    <property type="match status" value="1"/>
</dbReference>
<dbReference type="Proteomes" id="UP000199120">
    <property type="component" value="Unassembled WGS sequence"/>
</dbReference>
<dbReference type="PANTHER" id="PTHR47506">
    <property type="entry name" value="TRANSCRIPTIONAL REGULATORY PROTEIN"/>
    <property type="match status" value="1"/>
</dbReference>
<dbReference type="InterPro" id="IPR036271">
    <property type="entry name" value="Tet_transcr_reg_TetR-rel_C_sf"/>
</dbReference>
<dbReference type="InterPro" id="IPR011075">
    <property type="entry name" value="TetR_C"/>
</dbReference>
<feature type="domain" description="HTH tetR-type" evidence="5">
    <location>
        <begin position="7"/>
        <end position="67"/>
    </location>
</feature>
<evidence type="ECO:0000259" key="5">
    <source>
        <dbReference type="PROSITE" id="PS50977"/>
    </source>
</evidence>
<evidence type="ECO:0000313" key="6">
    <source>
        <dbReference type="EMBL" id="SEK33109.1"/>
    </source>
</evidence>